<evidence type="ECO:0000313" key="4">
    <source>
        <dbReference type="RefSeq" id="XP_033776420.1"/>
    </source>
</evidence>
<sequence>MAVKQDNQARILMLAEEVSNLSEELTQCQADKEFVWSLWKRLQTANPDLTQAVSLVVEREKHKAEAKDRKVLEILQVKDDKLQELEQIILGQQQELNNLLQRKIVVGEENTLLKNELSDLQQKFKDKSQELKETKECAQIKEEQTRMIIKQLEVGKEELNTHCADLLKDVEKLRKEETHWKEEKSCTDARIECLETDLTGARKQMEDLQNKLNELSSQLDFKQTELTEKEGDTTRLRKELQELQNLYKQSNEHAEQQVELIQQLQTLSVDTQKVLRNQEDAHTAETISYQKLYNELNTCYETLKSSEAELRQRHILLTDQLLEKEQHINQLQDKLQKILEDLRLTSPTAHAEHLKQECQQSSFVELECMISSQKSEIKLFQEKLIIANLKLEELNACSVDIISINGKEKELPVKRSRSLSPKSTFRESEEQRKLKIAERKNEHLEKTVQLKTQENTELRRAHEKRKERLHVLQTNYTAVNKQLKHYEEGCIRVKSNKGQQQRAEPWQLRQEDSDAVWNELAYFKKEHTKLSIEKLNLEEELDQMKVITSIDKATIQELNVCLQQEREELLFRLGEDDGVKNSTPKKNVKEILDRTLQKVSHLERKLNDVERESIKFKEENQELVKDKKSLKQSLKQLTEDLETKQQKLEELMKENQDVKTTTVELELITNELKRDISSMKRQVVETSSLRNDNEELLKQVKNLQLMLDETGKVTALPTGVQNYGQRNCKTTNTKVKLKAKKKWSALRCHQAFLNQSIKVMRNVFENFSKDGWEDISEGSESETTHSESLGEMIMKASEGVSPLTNREDVVEEKTDGKMEEELILSEDRTPFHHMERTLDKEMEQTALRKKCDPPKIIHPLLNIKVNREKRKNVQRTGSLFSLRERIYSLQQQVAVLQNGRRATALSAKEFKKANIKLTSQLQLANQRLTISKQMAQKLTSDLAECQQEKEDLKRSADQIREQLTQATGSFEGLFPVSSNQTQPTPPASSKNADLELKQIQYKLKNVMNEITKHNSTIKSLKNEGLEKDERNQEIQEKATRMERDINMKRHLIEDLKSRLKAHQESDKFNKEAIESLEKKVRTLAEDDSKKKTSIDSLKQRLNMVAKGKSQYEQMYYKAKEDLEKEMLRVTDLESKITEAESAITELESTASQQLHGLAIQSGQAMEGIQKKLLYANNIIEEFVKFVKALAKELQCDISTIRLQIKQARKFIEGNKGLSKDCVHRAQSLAASILNISETDLEEILDMQDEEETKKAKEALEHDKEWLGHVLKLLEGEFPFASYLMKAMLEKLNEKRKLVEEYALLTKDTRTPNLQKTLTAIMNRNPKKRGSRGNIKGTIHFGALIPYENRKTDDTKKICEMIFDELTQAGKK</sequence>
<accession>A0A6P8NZ24</accession>
<name>A0A6P8NZ24_GEOSA</name>
<keyword evidence="1" id="KW-0175">Coiled coil</keyword>
<dbReference type="KEGG" id="gsh:117348407"/>
<gene>
    <name evidence="3 4" type="primary">CNTLN</name>
</gene>
<dbReference type="GeneID" id="117348407"/>
<evidence type="ECO:0000313" key="2">
    <source>
        <dbReference type="Proteomes" id="UP000515159"/>
    </source>
</evidence>
<dbReference type="GO" id="GO:0005814">
    <property type="term" value="C:centriole"/>
    <property type="evidence" value="ECO:0007669"/>
    <property type="project" value="TreeGrafter"/>
</dbReference>
<dbReference type="PANTHER" id="PTHR18957">
    <property type="entry name" value="CENTLEIN"/>
    <property type="match status" value="1"/>
</dbReference>
<feature type="coiled-coil region" evidence="1">
    <location>
        <begin position="75"/>
        <end position="260"/>
    </location>
</feature>
<dbReference type="CTD" id="54875"/>
<dbReference type="Proteomes" id="UP000515159">
    <property type="component" value="Chromosome 1"/>
</dbReference>
<organism evidence="2 3">
    <name type="scientific">Geotrypetes seraphini</name>
    <name type="common">Gaboon caecilian</name>
    <name type="synonym">Caecilia seraphini</name>
    <dbReference type="NCBI Taxonomy" id="260995"/>
    <lineage>
        <taxon>Eukaryota</taxon>
        <taxon>Metazoa</taxon>
        <taxon>Chordata</taxon>
        <taxon>Craniata</taxon>
        <taxon>Vertebrata</taxon>
        <taxon>Euteleostomi</taxon>
        <taxon>Amphibia</taxon>
        <taxon>Gymnophiona</taxon>
        <taxon>Geotrypetes</taxon>
    </lineage>
</organism>
<dbReference type="InterPro" id="IPR038810">
    <property type="entry name" value="CNTLN"/>
</dbReference>
<keyword evidence="2" id="KW-1185">Reference proteome</keyword>
<dbReference type="PANTHER" id="PTHR18957:SF0">
    <property type="entry name" value="CENTLEIN"/>
    <property type="match status" value="1"/>
</dbReference>
<evidence type="ECO:0000313" key="3">
    <source>
        <dbReference type="RefSeq" id="XP_033776409.1"/>
    </source>
</evidence>
<feature type="coiled-coil region" evidence="1">
    <location>
        <begin position="427"/>
        <end position="461"/>
    </location>
</feature>
<dbReference type="GO" id="GO:0005813">
    <property type="term" value="C:centrosome"/>
    <property type="evidence" value="ECO:0007669"/>
    <property type="project" value="TreeGrafter"/>
</dbReference>
<dbReference type="RefSeq" id="XP_033776409.1">
    <property type="nucleotide sequence ID" value="XM_033920518.1"/>
</dbReference>
<protein>
    <submittedName>
        <fullName evidence="3 4">Centlein isoform X1</fullName>
    </submittedName>
</protein>
<proteinExistence type="predicted"/>
<feature type="coiled-coil region" evidence="1">
    <location>
        <begin position="935"/>
        <end position="1037"/>
    </location>
</feature>
<dbReference type="RefSeq" id="XP_033776420.1">
    <property type="nucleotide sequence ID" value="XM_033920529.1"/>
</dbReference>
<feature type="coiled-coil region" evidence="1">
    <location>
        <begin position="1122"/>
        <end position="1149"/>
    </location>
</feature>
<dbReference type="OrthoDB" id="10011458at2759"/>
<evidence type="ECO:0000256" key="1">
    <source>
        <dbReference type="SAM" id="Coils"/>
    </source>
</evidence>
<feature type="coiled-coil region" evidence="1">
    <location>
        <begin position="585"/>
        <end position="661"/>
    </location>
</feature>
<dbReference type="GO" id="GO:0010457">
    <property type="term" value="P:centriole-centriole cohesion"/>
    <property type="evidence" value="ECO:0007669"/>
    <property type="project" value="TreeGrafter"/>
</dbReference>
<reference evidence="3 4" key="1">
    <citation type="submission" date="2025-04" db="UniProtKB">
        <authorList>
            <consortium name="RefSeq"/>
        </authorList>
    </citation>
    <scope>IDENTIFICATION</scope>
</reference>